<protein>
    <submittedName>
        <fullName evidence="1">Uncharacterized protein</fullName>
    </submittedName>
</protein>
<reference evidence="2" key="1">
    <citation type="submission" date="2005-03" db="EMBL/GenBank/DDBJ databases">
        <title>Comparison of the complete genome sequences of Rhodococcus erythropolis PR4 and Rhodococcus opacus B4.</title>
        <authorList>
            <person name="Takarada H."/>
            <person name="Sekine M."/>
            <person name="Hosoyama A."/>
            <person name="Yamada R."/>
            <person name="Fujisawa T."/>
            <person name="Omata S."/>
            <person name="Shimizu A."/>
            <person name="Tsukatani N."/>
            <person name="Tanikawa S."/>
            <person name="Fujita N."/>
            <person name="Harayama S."/>
        </authorList>
    </citation>
    <scope>NUCLEOTIDE SEQUENCE [LARGE SCALE GENOMIC DNA]</scope>
    <source>
        <strain evidence="2">PR4 / NBRC 100887</strain>
        <plasmid evidence="2">pREL1</plasmid>
    </source>
</reference>
<reference evidence="1 2" key="2">
    <citation type="journal article" date="2006" name="Environ. Microbiol.">
        <title>Sequence analysis of three plasmids harboured in Rhodococcus erythropolis strain PR4.</title>
        <authorList>
            <person name="Sekine M."/>
            <person name="Tanikawa S."/>
            <person name="Omata S."/>
            <person name="Saito M."/>
            <person name="Fujisawa T."/>
            <person name="Tsukatani N."/>
            <person name="Tajima T."/>
            <person name="Sekigawa T."/>
            <person name="Kosugi H."/>
            <person name="Matsuo Y."/>
            <person name="Nishiko R."/>
            <person name="Imamura K."/>
            <person name="Ito M."/>
            <person name="Narita H."/>
            <person name="Tago S."/>
            <person name="Fujita N."/>
            <person name="Harayama S."/>
        </authorList>
    </citation>
    <scope>NUCLEOTIDE SEQUENCE [LARGE SCALE GENOMIC DNA]</scope>
    <source>
        <strain evidence="2">PR4 / NBRC 100887</strain>
        <plasmid evidence="1 2">pREL1</plasmid>
    </source>
</reference>
<dbReference type="RefSeq" id="WP_011331666.1">
    <property type="nucleotide sequence ID" value="NC_007491.1"/>
</dbReference>
<geneLocation type="plasmid" evidence="1 2">
    <name>pREL1</name>
</geneLocation>
<dbReference type="PATRIC" id="fig|234621.6.peg.205"/>
<dbReference type="Proteomes" id="UP000002204">
    <property type="component" value="Plasmid pREL1"/>
</dbReference>
<proteinExistence type="predicted"/>
<dbReference type="EMBL" id="AP008931">
    <property type="protein sequence ID" value="BAE46021.1"/>
    <property type="molecule type" value="Genomic_DNA"/>
</dbReference>
<dbReference type="GeneID" id="93806610"/>
<keyword evidence="1" id="KW-0614">Plasmid</keyword>
<organism evidence="1 2">
    <name type="scientific">Rhodococcus erythropolis (strain PR4 / NBRC 100887)</name>
    <dbReference type="NCBI Taxonomy" id="234621"/>
    <lineage>
        <taxon>Bacteria</taxon>
        <taxon>Bacillati</taxon>
        <taxon>Actinomycetota</taxon>
        <taxon>Actinomycetes</taxon>
        <taxon>Mycobacteriales</taxon>
        <taxon>Nocardiaceae</taxon>
        <taxon>Rhodococcus</taxon>
        <taxon>Rhodococcus erythropolis group</taxon>
    </lineage>
</organism>
<dbReference type="AlphaFoldDB" id="Q3L9U2"/>
<gene>
    <name evidence="1" type="ordered locus">RER_pREL1-00780</name>
</gene>
<name>Q3L9U2_RHOE4</name>
<accession>Q3L9U2</accession>
<evidence type="ECO:0000313" key="1">
    <source>
        <dbReference type="EMBL" id="BAE46021.1"/>
    </source>
</evidence>
<dbReference type="KEGG" id="rer:RER_pREL1-00780"/>
<evidence type="ECO:0000313" key="2">
    <source>
        <dbReference type="Proteomes" id="UP000002204"/>
    </source>
</evidence>
<sequence>MSITEIRPLGAVDGVKAPVSHSIHAIPGNTTLDELTEFAWKDLSTPDKAIGAYRLVSLADDPDVWEQLGSLTYARFVDVGAFAAVYSEGHWIPLSCGQWLVRTHDDDLIVVSDEDLRLGYELLG</sequence>
<dbReference type="HOGENOM" id="CLU_2002103_0_0_11"/>